<evidence type="ECO:0000256" key="6">
    <source>
        <dbReference type="SAM" id="MobiDB-lite"/>
    </source>
</evidence>
<evidence type="ECO:0000313" key="8">
    <source>
        <dbReference type="EMBL" id="KAL2327632.1"/>
    </source>
</evidence>
<dbReference type="GO" id="GO:0005634">
    <property type="term" value="C:nucleus"/>
    <property type="evidence" value="ECO:0007669"/>
    <property type="project" value="UniProtKB-SubCell"/>
</dbReference>
<organism evidence="8 9">
    <name type="scientific">Flemingia macrophylla</name>
    <dbReference type="NCBI Taxonomy" id="520843"/>
    <lineage>
        <taxon>Eukaryota</taxon>
        <taxon>Viridiplantae</taxon>
        <taxon>Streptophyta</taxon>
        <taxon>Embryophyta</taxon>
        <taxon>Tracheophyta</taxon>
        <taxon>Spermatophyta</taxon>
        <taxon>Magnoliopsida</taxon>
        <taxon>eudicotyledons</taxon>
        <taxon>Gunneridae</taxon>
        <taxon>Pentapetalae</taxon>
        <taxon>rosids</taxon>
        <taxon>fabids</taxon>
        <taxon>Fabales</taxon>
        <taxon>Fabaceae</taxon>
        <taxon>Papilionoideae</taxon>
        <taxon>50 kb inversion clade</taxon>
        <taxon>NPAAA clade</taxon>
        <taxon>indigoferoid/millettioid clade</taxon>
        <taxon>Phaseoleae</taxon>
        <taxon>Flemingia</taxon>
    </lineage>
</organism>
<comment type="subcellular location">
    <subcellularLocation>
        <location evidence="1">Nucleus</location>
    </subcellularLocation>
</comment>
<dbReference type="GO" id="GO:0003677">
    <property type="term" value="F:DNA binding"/>
    <property type="evidence" value="ECO:0007669"/>
    <property type="project" value="UniProtKB-KW"/>
</dbReference>
<dbReference type="EMBL" id="JBGMDY010000007">
    <property type="protein sequence ID" value="KAL2327632.1"/>
    <property type="molecule type" value="Genomic_DNA"/>
</dbReference>
<sequence>MTFSSASQRQGRLSHGGAATALVVPGLTPAHATAKEIRFRDVRKRPCGGYAGEIRGPGNKTRVLVETFDTAEEAARAYDAATPTTPPRLSLAPPKPRSPSELLVNNAARQQNAQLLLFHHAAVVATATRPNPLLSGLAPHPFLPPLAPAAYTMNIPRRDACGFEHPAVDFRSGGESVSSPVAPLRVRCACRSTSDLRPCHHRPTTPETWHVSLCHGVLLVVLPSPMEPPYLGAYQRLSSQDASEIKDHIKHYRYYTFFWLSTTDRKQEPKIESRDRTMKLETTKCGDNNKQSCIRETAGTTLREEDRGDQSA</sequence>
<keyword evidence="4" id="KW-0804">Transcription</keyword>
<evidence type="ECO:0000256" key="1">
    <source>
        <dbReference type="ARBA" id="ARBA00004123"/>
    </source>
</evidence>
<evidence type="ECO:0000259" key="7">
    <source>
        <dbReference type="PROSITE" id="PS51032"/>
    </source>
</evidence>
<keyword evidence="5" id="KW-0539">Nucleus</keyword>
<feature type="compositionally biased region" description="Basic and acidic residues" evidence="6">
    <location>
        <begin position="268"/>
        <end position="284"/>
    </location>
</feature>
<dbReference type="SMART" id="SM00380">
    <property type="entry name" value="AP2"/>
    <property type="match status" value="1"/>
</dbReference>
<keyword evidence="3" id="KW-0238">DNA-binding</keyword>
<proteinExistence type="predicted"/>
<dbReference type="InterPro" id="IPR016177">
    <property type="entry name" value="DNA-bd_dom_sf"/>
</dbReference>
<evidence type="ECO:0000313" key="9">
    <source>
        <dbReference type="Proteomes" id="UP001603857"/>
    </source>
</evidence>
<protein>
    <recommendedName>
        <fullName evidence="7">AP2/ERF domain-containing protein</fullName>
    </recommendedName>
</protein>
<evidence type="ECO:0000256" key="2">
    <source>
        <dbReference type="ARBA" id="ARBA00023015"/>
    </source>
</evidence>
<evidence type="ECO:0000256" key="3">
    <source>
        <dbReference type="ARBA" id="ARBA00023125"/>
    </source>
</evidence>
<keyword evidence="2" id="KW-0805">Transcription regulation</keyword>
<reference evidence="8 9" key="1">
    <citation type="submission" date="2024-08" db="EMBL/GenBank/DDBJ databases">
        <title>Insights into the chromosomal genome structure of Flemingia macrophylla.</title>
        <authorList>
            <person name="Ding Y."/>
            <person name="Zhao Y."/>
            <person name="Bi W."/>
            <person name="Wu M."/>
            <person name="Zhao G."/>
            <person name="Gong Y."/>
            <person name="Li W."/>
            <person name="Zhang P."/>
        </authorList>
    </citation>
    <scope>NUCLEOTIDE SEQUENCE [LARGE SCALE GENOMIC DNA]</scope>
    <source>
        <strain evidence="8">DYQJB</strain>
        <tissue evidence="8">Leaf</tissue>
    </source>
</reference>
<feature type="region of interest" description="Disordered" evidence="6">
    <location>
        <begin position="268"/>
        <end position="312"/>
    </location>
</feature>
<accession>A0ABD1LW05</accession>
<evidence type="ECO:0000256" key="4">
    <source>
        <dbReference type="ARBA" id="ARBA00023163"/>
    </source>
</evidence>
<dbReference type="SUPFAM" id="SSF54171">
    <property type="entry name" value="DNA-binding domain"/>
    <property type="match status" value="1"/>
</dbReference>
<dbReference type="PROSITE" id="PS51032">
    <property type="entry name" value="AP2_ERF"/>
    <property type="match status" value="1"/>
</dbReference>
<comment type="caution">
    <text evidence="8">The sequence shown here is derived from an EMBL/GenBank/DDBJ whole genome shotgun (WGS) entry which is preliminary data.</text>
</comment>
<dbReference type="InterPro" id="IPR050913">
    <property type="entry name" value="AP2/ERF_ERF"/>
</dbReference>
<dbReference type="CDD" id="cd00018">
    <property type="entry name" value="AP2"/>
    <property type="match status" value="1"/>
</dbReference>
<feature type="compositionally biased region" description="Basic and acidic residues" evidence="6">
    <location>
        <begin position="302"/>
        <end position="312"/>
    </location>
</feature>
<dbReference type="PANTHER" id="PTHR31194:SF189">
    <property type="entry name" value="AP2_ERF DOMAIN-CONTAINING PROTEIN"/>
    <property type="match status" value="1"/>
</dbReference>
<keyword evidence="9" id="KW-1185">Reference proteome</keyword>
<dbReference type="AlphaFoldDB" id="A0ABD1LW05"/>
<gene>
    <name evidence="8" type="ORF">Fmac_021059</name>
</gene>
<dbReference type="InterPro" id="IPR036955">
    <property type="entry name" value="AP2/ERF_dom_sf"/>
</dbReference>
<dbReference type="PANTHER" id="PTHR31194">
    <property type="entry name" value="SHN SHINE , DNA BINDING / TRANSCRIPTION FACTOR"/>
    <property type="match status" value="1"/>
</dbReference>
<feature type="compositionally biased region" description="Polar residues" evidence="6">
    <location>
        <begin position="285"/>
        <end position="300"/>
    </location>
</feature>
<name>A0ABD1LW05_9FABA</name>
<evidence type="ECO:0000256" key="5">
    <source>
        <dbReference type="ARBA" id="ARBA00023242"/>
    </source>
</evidence>
<dbReference type="Proteomes" id="UP001603857">
    <property type="component" value="Unassembled WGS sequence"/>
</dbReference>
<dbReference type="InterPro" id="IPR001471">
    <property type="entry name" value="AP2/ERF_dom"/>
</dbReference>
<feature type="region of interest" description="Disordered" evidence="6">
    <location>
        <begin position="78"/>
        <end position="98"/>
    </location>
</feature>
<dbReference type="Gene3D" id="3.30.730.10">
    <property type="entry name" value="AP2/ERF domain"/>
    <property type="match status" value="1"/>
</dbReference>
<feature type="domain" description="AP2/ERF" evidence="7">
    <location>
        <begin position="38"/>
        <end position="81"/>
    </location>
</feature>